<feature type="region of interest" description="Disordered" evidence="2">
    <location>
        <begin position="30"/>
        <end position="55"/>
    </location>
</feature>
<feature type="compositionally biased region" description="Polar residues" evidence="2">
    <location>
        <begin position="30"/>
        <end position="44"/>
    </location>
</feature>
<comment type="caution">
    <text evidence="3">The sequence shown here is derived from an EMBL/GenBank/DDBJ whole genome shotgun (WGS) entry which is preliminary data.</text>
</comment>
<evidence type="ECO:0000256" key="1">
    <source>
        <dbReference type="ARBA" id="ARBA00004196"/>
    </source>
</evidence>
<dbReference type="InterPro" id="IPR013378">
    <property type="entry name" value="InlB-like_B-rpt"/>
</dbReference>
<dbReference type="OrthoDB" id="9802993at2"/>
<evidence type="ECO:0000313" key="3">
    <source>
        <dbReference type="EMBL" id="OEG18730.1"/>
    </source>
</evidence>
<evidence type="ECO:0008006" key="5">
    <source>
        <dbReference type="Google" id="ProtNLM"/>
    </source>
</evidence>
<dbReference type="Proteomes" id="UP000095094">
    <property type="component" value="Unassembled WGS sequence"/>
</dbReference>
<accession>A0A1E5H270</accession>
<dbReference type="AlphaFoldDB" id="A0A1E5H270"/>
<keyword evidence="4" id="KW-1185">Reference proteome</keyword>
<organism evidence="3 4">
    <name type="scientific">Enterococcus termitis</name>
    <dbReference type="NCBI Taxonomy" id="332950"/>
    <lineage>
        <taxon>Bacteria</taxon>
        <taxon>Bacillati</taxon>
        <taxon>Bacillota</taxon>
        <taxon>Bacilli</taxon>
        <taxon>Lactobacillales</taxon>
        <taxon>Enterococcaceae</taxon>
        <taxon>Enterococcus</taxon>
    </lineage>
</organism>
<dbReference type="RefSeq" id="WP_069662579.1">
    <property type="nucleotide sequence ID" value="NZ_JBHUJJ010000002.1"/>
</dbReference>
<sequence length="210" mass="23196">MKRNILLGLFLMGLIIVGLGYVKDSSNISANETTTSQSTANVTETTEESSTDKQIPYIPRPNPRADYANYWFMSSYTPTTFNWHADFPDAFWYNVYFAKGVTSLASGDDGKQNSWIDGRVDMTQDPQNGYIMMSADTSTGRSFEVKFQAVRYTLTFNGNGHTGATIPASSSQIESEVISSIPTNGPTKTGHTFAGWYNATSGRRICLQEI</sequence>
<reference evidence="4" key="1">
    <citation type="submission" date="2016-09" db="EMBL/GenBank/DDBJ databases">
        <authorList>
            <person name="Gulvik C.A."/>
        </authorList>
    </citation>
    <scope>NUCLEOTIDE SEQUENCE [LARGE SCALE GENOMIC DNA]</scope>
    <source>
        <strain evidence="4">LMG 8895</strain>
    </source>
</reference>
<evidence type="ECO:0000313" key="4">
    <source>
        <dbReference type="Proteomes" id="UP000095094"/>
    </source>
</evidence>
<evidence type="ECO:0000256" key="2">
    <source>
        <dbReference type="SAM" id="MobiDB-lite"/>
    </source>
</evidence>
<dbReference type="EMBL" id="MIJY01000005">
    <property type="protein sequence ID" value="OEG18730.1"/>
    <property type="molecule type" value="Genomic_DNA"/>
</dbReference>
<gene>
    <name evidence="3" type="ORF">BCR25_16145</name>
</gene>
<comment type="subcellular location">
    <subcellularLocation>
        <location evidence="1">Cell envelope</location>
    </subcellularLocation>
</comment>
<protein>
    <recommendedName>
        <fullName evidence="5">InlB B-repeat-containing protein</fullName>
    </recommendedName>
</protein>
<dbReference type="Pfam" id="PF09479">
    <property type="entry name" value="Flg_new"/>
    <property type="match status" value="1"/>
</dbReference>
<dbReference type="GO" id="GO:0030313">
    <property type="term" value="C:cell envelope"/>
    <property type="evidence" value="ECO:0007669"/>
    <property type="project" value="UniProtKB-SubCell"/>
</dbReference>
<dbReference type="Gene3D" id="2.60.40.4270">
    <property type="entry name" value="Listeria-Bacteroides repeat domain"/>
    <property type="match status" value="1"/>
</dbReference>
<name>A0A1E5H270_9ENTE</name>
<proteinExistence type="predicted"/>
<dbReference type="InterPro" id="IPR042229">
    <property type="entry name" value="Listeria/Bacterioides_rpt_sf"/>
</dbReference>